<evidence type="ECO:0008006" key="4">
    <source>
        <dbReference type="Google" id="ProtNLM"/>
    </source>
</evidence>
<evidence type="ECO:0000313" key="2">
    <source>
        <dbReference type="EMBL" id="KAI1610079.1"/>
    </source>
</evidence>
<dbReference type="AlphaFoldDB" id="A0AAN6DPA4"/>
<gene>
    <name evidence="2" type="ORF">EDD36DRAFT_445465</name>
</gene>
<organism evidence="2 3">
    <name type="scientific">Exophiala viscosa</name>
    <dbReference type="NCBI Taxonomy" id="2486360"/>
    <lineage>
        <taxon>Eukaryota</taxon>
        <taxon>Fungi</taxon>
        <taxon>Dikarya</taxon>
        <taxon>Ascomycota</taxon>
        <taxon>Pezizomycotina</taxon>
        <taxon>Eurotiomycetes</taxon>
        <taxon>Chaetothyriomycetidae</taxon>
        <taxon>Chaetothyriales</taxon>
        <taxon>Herpotrichiellaceae</taxon>
        <taxon>Exophiala</taxon>
    </lineage>
</organism>
<accession>A0AAN6DPA4</accession>
<dbReference type="Proteomes" id="UP001203852">
    <property type="component" value="Unassembled WGS sequence"/>
</dbReference>
<proteinExistence type="predicted"/>
<evidence type="ECO:0000256" key="1">
    <source>
        <dbReference type="SAM" id="MobiDB-lite"/>
    </source>
</evidence>
<comment type="caution">
    <text evidence="2">The sequence shown here is derived from an EMBL/GenBank/DDBJ whole genome shotgun (WGS) entry which is preliminary data.</text>
</comment>
<keyword evidence="3" id="KW-1185">Reference proteome</keyword>
<name>A0AAN6DPA4_9EURO</name>
<protein>
    <recommendedName>
        <fullName evidence="4">Protein NO VEIN C-terminal domain-containing protein</fullName>
    </recommendedName>
</protein>
<feature type="region of interest" description="Disordered" evidence="1">
    <location>
        <begin position="39"/>
        <end position="58"/>
    </location>
</feature>
<reference evidence="2" key="1">
    <citation type="journal article" date="2022" name="bioRxiv">
        <title>Deciphering the potential niche of two novel black yeast fungi from a biological soil crust based on their genomes, phenotypes, and melanin regulation.</title>
        <authorList>
            <consortium name="DOE Joint Genome Institute"/>
            <person name="Carr E.C."/>
            <person name="Barton Q."/>
            <person name="Grambo S."/>
            <person name="Sullivan M."/>
            <person name="Renfro C.M."/>
            <person name="Kuo A."/>
            <person name="Pangilinan J."/>
            <person name="Lipzen A."/>
            <person name="Keymanesh K."/>
            <person name="Savage E."/>
            <person name="Barry K."/>
            <person name="Grigoriev I.V."/>
            <person name="Riekhof W.R."/>
            <person name="Harris S.S."/>
        </authorList>
    </citation>
    <scope>NUCLEOTIDE SEQUENCE</scope>
    <source>
        <strain evidence="2">JF 03-4F</strain>
    </source>
</reference>
<evidence type="ECO:0000313" key="3">
    <source>
        <dbReference type="Proteomes" id="UP001203852"/>
    </source>
</evidence>
<dbReference type="EMBL" id="MU404359">
    <property type="protein sequence ID" value="KAI1610079.1"/>
    <property type="molecule type" value="Genomic_DNA"/>
</dbReference>
<sequence length="286" mass="31755">MSNQLLPVYISLSQHLLVLRYITLRIHQPQAIQQNIRDWPTPVRPRSGAGDNGFSTSTSGKTALDMGGLLSSLPGNSSLPAVSEPDTESLFGPRGISRDFMIGAAGELYIFERLKDLALDAFSANNWRSRIRNEVKVHPDYADSLQFNGPETADIVYTDVAGQLSRFLQANCYEGFPAVTIPSQSDRFFGQQVTPITYYLEVKTTTSYNADERLYMSAPEYKLTKDCASQEGSRPTHLSVLLRVYDITSDHAGVKLFVDPCRFVGNDGVLRFEVGQYHVYPKTVGA</sequence>